<feature type="domain" description="VOC" evidence="1">
    <location>
        <begin position="7"/>
        <end position="130"/>
    </location>
</feature>
<dbReference type="PROSITE" id="PS51819">
    <property type="entry name" value="VOC"/>
    <property type="match status" value="2"/>
</dbReference>
<dbReference type="InterPro" id="IPR004360">
    <property type="entry name" value="Glyas_Fos-R_dOase_dom"/>
</dbReference>
<name>A0A8T4L3P5_9ARCH</name>
<proteinExistence type="predicted"/>
<organism evidence="2 3">
    <name type="scientific">Candidatus Iainarchaeum sp</name>
    <dbReference type="NCBI Taxonomy" id="3101447"/>
    <lineage>
        <taxon>Archaea</taxon>
        <taxon>Candidatus Iainarchaeota</taxon>
        <taxon>Candidatus Iainarchaeia</taxon>
        <taxon>Candidatus Iainarchaeales</taxon>
        <taxon>Candidatus Iainarchaeaceae</taxon>
        <taxon>Candidatus Iainarchaeum</taxon>
    </lineage>
</organism>
<dbReference type="InterPro" id="IPR037523">
    <property type="entry name" value="VOC_core"/>
</dbReference>
<dbReference type="InterPro" id="IPR029068">
    <property type="entry name" value="Glyas_Bleomycin-R_OHBP_Dase"/>
</dbReference>
<dbReference type="Gene3D" id="3.10.180.10">
    <property type="entry name" value="2,3-Dihydroxybiphenyl 1,2-Dioxygenase, domain 1"/>
    <property type="match status" value="2"/>
</dbReference>
<dbReference type="EMBL" id="JAGVWC010000011">
    <property type="protein sequence ID" value="MBS3061948.1"/>
    <property type="molecule type" value="Genomic_DNA"/>
</dbReference>
<dbReference type="PANTHER" id="PTHR36110:SF4">
    <property type="entry name" value="RING-CLEAVING DIOXYGENASE MHQA-RELATED"/>
    <property type="match status" value="1"/>
</dbReference>
<feature type="domain" description="VOC" evidence="1">
    <location>
        <begin position="152"/>
        <end position="268"/>
    </location>
</feature>
<dbReference type="InterPro" id="IPR052537">
    <property type="entry name" value="Extradiol_RC_dioxygenase"/>
</dbReference>
<evidence type="ECO:0000313" key="2">
    <source>
        <dbReference type="EMBL" id="MBS3061948.1"/>
    </source>
</evidence>
<evidence type="ECO:0000259" key="1">
    <source>
        <dbReference type="PROSITE" id="PS51819"/>
    </source>
</evidence>
<protein>
    <submittedName>
        <fullName evidence="2">VOC family protein</fullName>
    </submittedName>
</protein>
<dbReference type="PANTHER" id="PTHR36110">
    <property type="entry name" value="RING-CLEAVING DIOXYGENASE MHQE-RELATED"/>
    <property type="match status" value="1"/>
</dbReference>
<comment type="caution">
    <text evidence="2">The sequence shown here is derived from an EMBL/GenBank/DDBJ whole genome shotgun (WGS) entry which is preliminary data.</text>
</comment>
<dbReference type="Pfam" id="PF00903">
    <property type="entry name" value="Glyoxalase"/>
    <property type="match status" value="2"/>
</dbReference>
<dbReference type="AlphaFoldDB" id="A0A8T4L3P5"/>
<sequence length="311" mass="34956">MIAPINGIHHVTAISSDAQATFDFYTKILGLRFVKKTVNFDDPSVYHLYFGDVTGKPGTILTFFNWVLPDQKPGAGSIDSMAFSVPLHSISFWKKRLKKHEIFFGETNRFGESVLNFSDASGLSVELVGQESLFDTRPWNQSDVPVDHAIRGFAGVSLIPNDFGRTADFLEKVLLFAPHQKPESDMARFSSGNSFVDVKIQPDSRLARQGNGSIHHVAFRVKDADHQVRWREQLVKKKVNVTPAVERFYFKSIYFNEPGGALFEIATDSPGFLIDQSVEKLGKELTLPPWFESMRSQIEQSLPLLKTESKA</sequence>
<reference evidence="2" key="2">
    <citation type="submission" date="2021-05" db="EMBL/GenBank/DDBJ databases">
        <title>Protein family content uncovers lineage relationships and bacterial pathway maintenance mechanisms in DPANN archaea.</title>
        <authorList>
            <person name="Castelle C.J."/>
            <person name="Meheust R."/>
            <person name="Jaffe A.L."/>
            <person name="Seitz K."/>
            <person name="Gong X."/>
            <person name="Baker B.J."/>
            <person name="Banfield J.F."/>
        </authorList>
    </citation>
    <scope>NUCLEOTIDE SEQUENCE</scope>
    <source>
        <strain evidence="2">RIFCSPLOWO2_01_FULL_AR10_48_17</strain>
    </source>
</reference>
<dbReference type="SUPFAM" id="SSF54593">
    <property type="entry name" value="Glyoxalase/Bleomycin resistance protein/Dihydroxybiphenyl dioxygenase"/>
    <property type="match status" value="1"/>
</dbReference>
<gene>
    <name evidence="2" type="ORF">J4215_05190</name>
</gene>
<evidence type="ECO:0000313" key="3">
    <source>
        <dbReference type="Proteomes" id="UP000675968"/>
    </source>
</evidence>
<reference evidence="2" key="1">
    <citation type="submission" date="2021-03" db="EMBL/GenBank/DDBJ databases">
        <authorList>
            <person name="Jaffe A."/>
        </authorList>
    </citation>
    <scope>NUCLEOTIDE SEQUENCE</scope>
    <source>
        <strain evidence="2">RIFCSPLOWO2_01_FULL_AR10_48_17</strain>
    </source>
</reference>
<dbReference type="Proteomes" id="UP000675968">
    <property type="component" value="Unassembled WGS sequence"/>
</dbReference>
<accession>A0A8T4L3P5</accession>